<name>A0A6J2DET3_ZALCA</name>
<keyword evidence="2" id="KW-1133">Transmembrane helix</keyword>
<dbReference type="CTD" id="51705"/>
<evidence type="ECO:0000256" key="3">
    <source>
        <dbReference type="SAM" id="SignalP"/>
    </source>
</evidence>
<keyword evidence="2" id="KW-0472">Membrane</keyword>
<feature type="compositionally biased region" description="Polar residues" evidence="1">
    <location>
        <begin position="115"/>
        <end position="136"/>
    </location>
</feature>
<sequence>MELLQVTILCLLLSSLCSSENNTGVNSITTHVLPTATISPTKTSAPKPTTMSNLVMESTIGTSIGTTSKKLSSTSLQPTHSSLTATVKGEETTTSDVTKTEFTITNTTVTKIPLSNASSTLQSSQHKTENQSSIKTTEAPVNPLHPEASPSNPSTLPSISVTTPGNSSQFQGTEDAKNASSSSASPSYSSIILPVVIALIVVTLSAFVLVGLYRMCWKTDPGTPENGNDQPQSDKESVKLLTVKTISHESVNWNQDSSDSTWKEILRIGMIFV</sequence>
<dbReference type="PANTHER" id="PTHR15869:SF0">
    <property type="entry name" value="ENDOMUCIN"/>
    <property type="match status" value="1"/>
</dbReference>
<feature type="compositionally biased region" description="Low complexity" evidence="1">
    <location>
        <begin position="67"/>
        <end position="76"/>
    </location>
</feature>
<dbReference type="Pfam" id="PF07010">
    <property type="entry name" value="Endomucin"/>
    <property type="match status" value="1"/>
</dbReference>
<evidence type="ECO:0000313" key="4">
    <source>
        <dbReference type="Proteomes" id="UP000515165"/>
    </source>
</evidence>
<evidence type="ECO:0000256" key="2">
    <source>
        <dbReference type="SAM" id="Phobius"/>
    </source>
</evidence>
<dbReference type="Proteomes" id="UP000515165">
    <property type="component" value="Chromosome 2"/>
</dbReference>
<dbReference type="KEGG" id="zca:113924453"/>
<dbReference type="InterPro" id="IPR010740">
    <property type="entry name" value="Endomucin"/>
</dbReference>
<feature type="chain" id="PRO_5026793919" evidence="3">
    <location>
        <begin position="20"/>
        <end position="273"/>
    </location>
</feature>
<feature type="compositionally biased region" description="Polar residues" evidence="1">
    <location>
        <begin position="149"/>
        <end position="172"/>
    </location>
</feature>
<dbReference type="AlphaFoldDB" id="A0A6J2DET3"/>
<dbReference type="RefSeq" id="XP_027454131.1">
    <property type="nucleotide sequence ID" value="XM_027598330.1"/>
</dbReference>
<dbReference type="OrthoDB" id="9632909at2759"/>
<accession>A0A6J2DET3</accession>
<keyword evidence="4" id="KW-1185">Reference proteome</keyword>
<feature type="signal peptide" evidence="3">
    <location>
        <begin position="1"/>
        <end position="19"/>
    </location>
</feature>
<dbReference type="GeneID" id="113924453"/>
<proteinExistence type="predicted"/>
<keyword evidence="2" id="KW-0812">Transmembrane</keyword>
<organism evidence="4 5">
    <name type="scientific">Zalophus californianus</name>
    <name type="common">California sealion</name>
    <dbReference type="NCBI Taxonomy" id="9704"/>
    <lineage>
        <taxon>Eukaryota</taxon>
        <taxon>Metazoa</taxon>
        <taxon>Chordata</taxon>
        <taxon>Craniata</taxon>
        <taxon>Vertebrata</taxon>
        <taxon>Euteleostomi</taxon>
        <taxon>Mammalia</taxon>
        <taxon>Eutheria</taxon>
        <taxon>Laurasiatheria</taxon>
        <taxon>Carnivora</taxon>
        <taxon>Caniformia</taxon>
        <taxon>Pinnipedia</taxon>
        <taxon>Otariidae</taxon>
        <taxon>Zalophus</taxon>
    </lineage>
</organism>
<reference evidence="5" key="1">
    <citation type="submission" date="2025-08" db="UniProtKB">
        <authorList>
            <consortium name="RefSeq"/>
        </authorList>
    </citation>
    <scope>IDENTIFICATION</scope>
    <source>
        <tissue evidence="5">Blood</tissue>
    </source>
</reference>
<gene>
    <name evidence="5" type="primary">EMCN</name>
</gene>
<feature type="region of interest" description="Disordered" evidence="1">
    <location>
        <begin position="115"/>
        <end position="185"/>
    </location>
</feature>
<feature type="region of interest" description="Disordered" evidence="1">
    <location>
        <begin position="67"/>
        <end position="96"/>
    </location>
</feature>
<evidence type="ECO:0000256" key="1">
    <source>
        <dbReference type="SAM" id="MobiDB-lite"/>
    </source>
</evidence>
<evidence type="ECO:0000313" key="5">
    <source>
        <dbReference type="RefSeq" id="XP_027454131.1"/>
    </source>
</evidence>
<protein>
    <submittedName>
        <fullName evidence="5">Endomucin isoform X1</fullName>
    </submittedName>
</protein>
<dbReference type="PANTHER" id="PTHR15869">
    <property type="entry name" value="ENDOMUCIN-RELATED"/>
    <property type="match status" value="1"/>
</dbReference>
<keyword evidence="3" id="KW-0732">Signal</keyword>
<feature type="transmembrane region" description="Helical" evidence="2">
    <location>
        <begin position="191"/>
        <end position="213"/>
    </location>
</feature>